<dbReference type="InterPro" id="IPR025877">
    <property type="entry name" value="MobA-like_NTP_Trfase"/>
</dbReference>
<dbReference type="Proteomes" id="UP000178885">
    <property type="component" value="Unassembled WGS sequence"/>
</dbReference>
<evidence type="ECO:0000313" key="3">
    <source>
        <dbReference type="EMBL" id="OGI45356.1"/>
    </source>
</evidence>
<dbReference type="CDD" id="cd04182">
    <property type="entry name" value="GT_2_like_f"/>
    <property type="match status" value="1"/>
</dbReference>
<evidence type="ECO:0000313" key="4">
    <source>
        <dbReference type="Proteomes" id="UP000178885"/>
    </source>
</evidence>
<accession>A0A1F6TJV3</accession>
<organism evidence="3 4">
    <name type="scientific">Candidatus Muproteobacteria bacterium RBG_16_65_34</name>
    <dbReference type="NCBI Taxonomy" id="1817760"/>
    <lineage>
        <taxon>Bacteria</taxon>
        <taxon>Pseudomonadati</taxon>
        <taxon>Pseudomonadota</taxon>
        <taxon>Candidatus Muproteobacteria</taxon>
    </lineage>
</organism>
<gene>
    <name evidence="3" type="ORF">A2151_01470</name>
</gene>
<dbReference type="PANTHER" id="PTHR43777:SF1">
    <property type="entry name" value="MOLYBDENUM COFACTOR CYTIDYLYLTRANSFERASE"/>
    <property type="match status" value="1"/>
</dbReference>
<dbReference type="PANTHER" id="PTHR43777">
    <property type="entry name" value="MOLYBDENUM COFACTOR CYTIDYLYLTRANSFERASE"/>
    <property type="match status" value="1"/>
</dbReference>
<protein>
    <recommendedName>
        <fullName evidence="2">MobA-like NTP transferase domain-containing protein</fullName>
    </recommendedName>
</protein>
<dbReference type="SUPFAM" id="SSF53448">
    <property type="entry name" value="Nucleotide-diphospho-sugar transferases"/>
    <property type="match status" value="1"/>
</dbReference>
<dbReference type="Pfam" id="PF12804">
    <property type="entry name" value="NTP_transf_3"/>
    <property type="match status" value="1"/>
</dbReference>
<sequence length="192" mass="20010">MRRITGILLAAGSGSRFGGQKLLHPLTDGTPLGVAAARSLLAVLPHSVAVVRADDEMLPELLAAEGLRLVANRRADRGLSASLAVGVAASADADGWIVMLADMPFIRTTTIQHILALLERGAPLAAPSYRGLRGHPVGIGRAFRDELLALTGDQGAREVLAENDGLLELLEVDDAGVLIDVDTPEDIAACLS</sequence>
<dbReference type="Gene3D" id="3.90.550.10">
    <property type="entry name" value="Spore Coat Polysaccharide Biosynthesis Protein SpsA, Chain A"/>
    <property type="match status" value="1"/>
</dbReference>
<feature type="domain" description="MobA-like NTP transferase" evidence="2">
    <location>
        <begin position="6"/>
        <end position="163"/>
    </location>
</feature>
<dbReference type="AlphaFoldDB" id="A0A1F6TJV3"/>
<proteinExistence type="predicted"/>
<name>A0A1F6TJV3_9PROT</name>
<keyword evidence="1" id="KW-0460">Magnesium</keyword>
<reference evidence="3 4" key="1">
    <citation type="journal article" date="2016" name="Nat. Commun.">
        <title>Thousands of microbial genomes shed light on interconnected biogeochemical processes in an aquifer system.</title>
        <authorList>
            <person name="Anantharaman K."/>
            <person name="Brown C.T."/>
            <person name="Hug L.A."/>
            <person name="Sharon I."/>
            <person name="Castelle C.J."/>
            <person name="Probst A.J."/>
            <person name="Thomas B.C."/>
            <person name="Singh A."/>
            <person name="Wilkins M.J."/>
            <person name="Karaoz U."/>
            <person name="Brodie E.L."/>
            <person name="Williams K.H."/>
            <person name="Hubbard S.S."/>
            <person name="Banfield J.F."/>
        </authorList>
    </citation>
    <scope>NUCLEOTIDE SEQUENCE [LARGE SCALE GENOMIC DNA]</scope>
</reference>
<dbReference type="InterPro" id="IPR029044">
    <property type="entry name" value="Nucleotide-diphossugar_trans"/>
</dbReference>
<evidence type="ECO:0000256" key="1">
    <source>
        <dbReference type="ARBA" id="ARBA00022842"/>
    </source>
</evidence>
<dbReference type="EMBL" id="MFSU01000109">
    <property type="protein sequence ID" value="OGI45356.1"/>
    <property type="molecule type" value="Genomic_DNA"/>
</dbReference>
<dbReference type="STRING" id="1817760.A2151_01470"/>
<dbReference type="GO" id="GO:0016779">
    <property type="term" value="F:nucleotidyltransferase activity"/>
    <property type="evidence" value="ECO:0007669"/>
    <property type="project" value="UniProtKB-ARBA"/>
</dbReference>
<evidence type="ECO:0000259" key="2">
    <source>
        <dbReference type="Pfam" id="PF12804"/>
    </source>
</evidence>
<comment type="caution">
    <text evidence="3">The sequence shown here is derived from an EMBL/GenBank/DDBJ whole genome shotgun (WGS) entry which is preliminary data.</text>
</comment>